<dbReference type="PANTHER" id="PTHR12333">
    <property type="entry name" value="COMM DOMAIN CONTAINING PROTEIN 10"/>
    <property type="match status" value="1"/>
</dbReference>
<keyword evidence="2" id="KW-1185">Reference proteome</keyword>
<dbReference type="InterPro" id="IPR017920">
    <property type="entry name" value="COMM"/>
</dbReference>
<dbReference type="AlphaFoldDB" id="A0A915Q1S9"/>
<evidence type="ECO:0000313" key="2">
    <source>
        <dbReference type="Proteomes" id="UP000887581"/>
    </source>
</evidence>
<dbReference type="WBParaSite" id="sdigi.contig755.g9681.t1">
    <property type="protein sequence ID" value="sdigi.contig755.g9681.t1"/>
    <property type="gene ID" value="sdigi.contig755.g9681"/>
</dbReference>
<name>A0A915Q1S9_9BILA</name>
<evidence type="ECO:0000313" key="3">
    <source>
        <dbReference type="WBParaSite" id="sdigi.contig755.g9681.t1"/>
    </source>
</evidence>
<dbReference type="InterPro" id="IPR037361">
    <property type="entry name" value="COMMD10"/>
</dbReference>
<feature type="domain" description="COMM" evidence="1">
    <location>
        <begin position="134"/>
        <end position="199"/>
    </location>
</feature>
<accession>A0A915Q1S9</accession>
<evidence type="ECO:0000259" key="1">
    <source>
        <dbReference type="PROSITE" id="PS51269"/>
    </source>
</evidence>
<dbReference type="PROSITE" id="PS51269">
    <property type="entry name" value="COMM"/>
    <property type="match status" value="1"/>
</dbReference>
<organism evidence="2 3">
    <name type="scientific">Setaria digitata</name>
    <dbReference type="NCBI Taxonomy" id="48799"/>
    <lineage>
        <taxon>Eukaryota</taxon>
        <taxon>Metazoa</taxon>
        <taxon>Ecdysozoa</taxon>
        <taxon>Nematoda</taxon>
        <taxon>Chromadorea</taxon>
        <taxon>Rhabditida</taxon>
        <taxon>Spirurina</taxon>
        <taxon>Spiruromorpha</taxon>
        <taxon>Filarioidea</taxon>
        <taxon>Setariidae</taxon>
        <taxon>Setaria</taxon>
    </lineage>
</organism>
<dbReference type="Proteomes" id="UP000887581">
    <property type="component" value="Unplaced"/>
</dbReference>
<dbReference type="PANTHER" id="PTHR12333:SF0">
    <property type="entry name" value="COMM DOMAIN-CONTAINING PROTEIN 10"/>
    <property type="match status" value="1"/>
</dbReference>
<sequence length="236" mass="26543">MSTEVVRLLPAGLERVVEKIVELGPTKFVQISRHILERMPDISDSASVLNSLEREKLLGSFENDSSLEFTVLLTISELWKNIAYHQLKLQPLLESLNKAGFDAKIRDAIVKIWSESGLTISNRLRDMSFSGRPNVSGVGWMLRMNITSSDNHKPGMHDAEAILQLNTDKGSKIVELSRGELVEFYMMLQKVQKSLDILLESKQESPSDISLLTQTITVLVAVFHVIRKLANMGRKL</sequence>
<protein>
    <submittedName>
        <fullName evidence="3">COMM domain-containing protein</fullName>
    </submittedName>
</protein>
<reference evidence="3" key="1">
    <citation type="submission" date="2022-11" db="UniProtKB">
        <authorList>
            <consortium name="WormBaseParasite"/>
        </authorList>
    </citation>
    <scope>IDENTIFICATION</scope>
</reference>
<proteinExistence type="predicted"/>